<evidence type="ECO:0000313" key="3">
    <source>
        <dbReference type="Proteomes" id="UP001283361"/>
    </source>
</evidence>
<feature type="region of interest" description="Disordered" evidence="1">
    <location>
        <begin position="1"/>
        <end position="57"/>
    </location>
</feature>
<accession>A0AAE0Y8T1</accession>
<dbReference type="AlphaFoldDB" id="A0AAE0Y8T1"/>
<evidence type="ECO:0000256" key="1">
    <source>
        <dbReference type="SAM" id="MobiDB-lite"/>
    </source>
</evidence>
<proteinExistence type="predicted"/>
<dbReference type="EMBL" id="JAWDGP010006800">
    <property type="protein sequence ID" value="KAK3735321.1"/>
    <property type="molecule type" value="Genomic_DNA"/>
</dbReference>
<name>A0AAE0Y8T1_9GAST</name>
<gene>
    <name evidence="2" type="ORF">RRG08_019736</name>
</gene>
<reference evidence="2" key="1">
    <citation type="journal article" date="2023" name="G3 (Bethesda)">
        <title>A reference genome for the long-term kleptoplast-retaining sea slug Elysia crispata morphotype clarki.</title>
        <authorList>
            <person name="Eastman K.E."/>
            <person name="Pendleton A.L."/>
            <person name="Shaikh M.A."/>
            <person name="Suttiyut T."/>
            <person name="Ogas R."/>
            <person name="Tomko P."/>
            <person name="Gavelis G."/>
            <person name="Widhalm J.R."/>
            <person name="Wisecaver J.H."/>
        </authorList>
    </citation>
    <scope>NUCLEOTIDE SEQUENCE</scope>
    <source>
        <strain evidence="2">ECLA1</strain>
    </source>
</reference>
<sequence>MCGIPSHCSVTGSEERDKQASSVRQSENPHQGHGKRKEATTEIHFTSGHSSTNPCTSCALKKGDLDQNKIPEFWPIRQRNYQNVALIRSYSSVVYSESAGPIPVTLALIHRSNGAKY</sequence>
<comment type="caution">
    <text evidence="2">The sequence shown here is derived from an EMBL/GenBank/DDBJ whole genome shotgun (WGS) entry which is preliminary data.</text>
</comment>
<feature type="compositionally biased region" description="Polar residues" evidence="1">
    <location>
        <begin position="43"/>
        <end position="56"/>
    </location>
</feature>
<feature type="compositionally biased region" description="Polar residues" evidence="1">
    <location>
        <begin position="20"/>
        <end position="29"/>
    </location>
</feature>
<protein>
    <submittedName>
        <fullName evidence="2">Uncharacterized protein</fullName>
    </submittedName>
</protein>
<dbReference type="Proteomes" id="UP001283361">
    <property type="component" value="Unassembled WGS sequence"/>
</dbReference>
<organism evidence="2 3">
    <name type="scientific">Elysia crispata</name>
    <name type="common">lettuce slug</name>
    <dbReference type="NCBI Taxonomy" id="231223"/>
    <lineage>
        <taxon>Eukaryota</taxon>
        <taxon>Metazoa</taxon>
        <taxon>Spiralia</taxon>
        <taxon>Lophotrochozoa</taxon>
        <taxon>Mollusca</taxon>
        <taxon>Gastropoda</taxon>
        <taxon>Heterobranchia</taxon>
        <taxon>Euthyneura</taxon>
        <taxon>Panpulmonata</taxon>
        <taxon>Sacoglossa</taxon>
        <taxon>Placobranchoidea</taxon>
        <taxon>Plakobranchidae</taxon>
        <taxon>Elysia</taxon>
    </lineage>
</organism>
<evidence type="ECO:0000313" key="2">
    <source>
        <dbReference type="EMBL" id="KAK3735321.1"/>
    </source>
</evidence>
<keyword evidence="3" id="KW-1185">Reference proteome</keyword>